<accession>A0A731TEX7</accession>
<evidence type="ECO:0000259" key="5">
    <source>
        <dbReference type="PROSITE" id="PS50977"/>
    </source>
</evidence>
<evidence type="ECO:0000256" key="1">
    <source>
        <dbReference type="ARBA" id="ARBA00023015"/>
    </source>
</evidence>
<dbReference type="PANTHER" id="PTHR47506">
    <property type="entry name" value="TRANSCRIPTIONAL REGULATORY PROTEIN"/>
    <property type="match status" value="1"/>
</dbReference>
<dbReference type="SUPFAM" id="SSF46689">
    <property type="entry name" value="Homeodomain-like"/>
    <property type="match status" value="1"/>
</dbReference>
<dbReference type="PROSITE" id="PS50977">
    <property type="entry name" value="HTH_TETR_2"/>
    <property type="match status" value="1"/>
</dbReference>
<reference evidence="6" key="1">
    <citation type="journal article" date="2018" name="Genome Biol.">
        <title>SKESA: strategic k-mer extension for scrupulous assemblies.</title>
        <authorList>
            <person name="Souvorov A."/>
            <person name="Agarwala R."/>
            <person name="Lipman D.J."/>
        </authorList>
    </citation>
    <scope>NUCLEOTIDE SEQUENCE</scope>
    <source>
        <strain evidence="6">5039-68</strain>
    </source>
</reference>
<feature type="DNA-binding region" description="H-T-H motif" evidence="4">
    <location>
        <begin position="37"/>
        <end position="56"/>
    </location>
</feature>
<evidence type="ECO:0000256" key="4">
    <source>
        <dbReference type="PROSITE-ProRule" id="PRU00335"/>
    </source>
</evidence>
<sequence>MTTKHSRTPGRPRQFDSAQAVETAQHLFHSRGYDAVSVADLTKAFGINPPSFYAAFGSKLGLYTRVLNRYRMTDAIPFEALLRHDRPTAKCLIDVLMEAARRYVADPDAAGCLILEGIHCNDRPARDAACELYITAENRIRAYIAGRYPQEADRMTDFMGTLMVGLSAKSRAGYSMERLQETVLLAGEVLERRLPG</sequence>
<evidence type="ECO:0000313" key="6">
    <source>
        <dbReference type="EMBL" id="HAE4731247.1"/>
    </source>
</evidence>
<gene>
    <name evidence="6" type="ORF">GND13_000386</name>
</gene>
<comment type="caution">
    <text evidence="6">The sequence shown here is derived from an EMBL/GenBank/DDBJ whole genome shotgun (WGS) entry which is preliminary data.</text>
</comment>
<dbReference type="SUPFAM" id="SSF48498">
    <property type="entry name" value="Tetracyclin repressor-like, C-terminal domain"/>
    <property type="match status" value="1"/>
</dbReference>
<dbReference type="EMBL" id="DAASAS010000002">
    <property type="protein sequence ID" value="HAE4731247.1"/>
    <property type="molecule type" value="Genomic_DNA"/>
</dbReference>
<keyword evidence="2 4" id="KW-0238">DNA-binding</keyword>
<dbReference type="GO" id="GO:0003677">
    <property type="term" value="F:DNA binding"/>
    <property type="evidence" value="ECO:0007669"/>
    <property type="project" value="UniProtKB-UniRule"/>
</dbReference>
<name>A0A731TEX7_SALEE</name>
<organism evidence="6">
    <name type="scientific">Salmonella enterica subsp. VII serovar 40:z4,z24:[z39]</name>
    <dbReference type="NCBI Taxonomy" id="1967625"/>
    <lineage>
        <taxon>Bacteria</taxon>
        <taxon>Pseudomonadati</taxon>
        <taxon>Pseudomonadota</taxon>
        <taxon>Gammaproteobacteria</taxon>
        <taxon>Enterobacterales</taxon>
        <taxon>Enterobacteriaceae</taxon>
        <taxon>Salmonella</taxon>
    </lineage>
</organism>
<dbReference type="InterPro" id="IPR009057">
    <property type="entry name" value="Homeodomain-like_sf"/>
</dbReference>
<dbReference type="PANTHER" id="PTHR47506:SF1">
    <property type="entry name" value="HTH-TYPE TRANSCRIPTIONAL REGULATOR YJDC"/>
    <property type="match status" value="1"/>
</dbReference>
<dbReference type="InterPro" id="IPR036271">
    <property type="entry name" value="Tet_transcr_reg_TetR-rel_C_sf"/>
</dbReference>
<dbReference type="Pfam" id="PF00440">
    <property type="entry name" value="TetR_N"/>
    <property type="match status" value="1"/>
</dbReference>
<dbReference type="AlphaFoldDB" id="A0A731TEX7"/>
<proteinExistence type="predicted"/>
<keyword evidence="3" id="KW-0804">Transcription</keyword>
<dbReference type="Gene3D" id="1.10.357.10">
    <property type="entry name" value="Tetracycline Repressor, domain 2"/>
    <property type="match status" value="1"/>
</dbReference>
<reference evidence="6" key="2">
    <citation type="submission" date="2018-07" db="EMBL/GenBank/DDBJ databases">
        <authorList>
            <consortium name="NCBI Pathogen Detection Project"/>
        </authorList>
    </citation>
    <scope>NUCLEOTIDE SEQUENCE</scope>
    <source>
        <strain evidence="6">5039-68</strain>
    </source>
</reference>
<dbReference type="InterPro" id="IPR001647">
    <property type="entry name" value="HTH_TetR"/>
</dbReference>
<dbReference type="Gene3D" id="1.10.10.60">
    <property type="entry name" value="Homeodomain-like"/>
    <property type="match status" value="1"/>
</dbReference>
<feature type="domain" description="HTH tetR-type" evidence="5">
    <location>
        <begin position="14"/>
        <end position="74"/>
    </location>
</feature>
<keyword evidence="1" id="KW-0805">Transcription regulation</keyword>
<evidence type="ECO:0000256" key="2">
    <source>
        <dbReference type="ARBA" id="ARBA00023125"/>
    </source>
</evidence>
<dbReference type="PROSITE" id="PS01081">
    <property type="entry name" value="HTH_TETR_1"/>
    <property type="match status" value="1"/>
</dbReference>
<dbReference type="InterPro" id="IPR023772">
    <property type="entry name" value="DNA-bd_HTH_TetR-type_CS"/>
</dbReference>
<evidence type="ECO:0000256" key="3">
    <source>
        <dbReference type="ARBA" id="ARBA00023163"/>
    </source>
</evidence>
<protein>
    <submittedName>
        <fullName evidence="6">TetR/AcrR family transcriptional regulator</fullName>
    </submittedName>
</protein>